<sequence>MKKKSTPKRHTAAPRSATIEAPATKPSVTSQTVTAGKPESVVVAKATPEVSSKATKTEVSPTTDSNPAVSAVTMTAPADAVEKMPAEQSADSVMANTTPTAALVNSLRDTSADVASEAAAALGATGDHSAVKPLSDVIANADGYYHPVVRAAAATSLGKLGDTKAVPALIAGIRDEMAEASAESIRALAAIGDARAVAPLVEVVRNAEGFYLSFVRRAAVMALVKLGGPEATTMLRVVADNFDEDPVIRQVAVDALA</sequence>
<dbReference type="PANTHER" id="PTHR12697">
    <property type="entry name" value="PBS LYASE HEAT-LIKE PROTEIN"/>
    <property type="match status" value="1"/>
</dbReference>
<proteinExistence type="predicted"/>
<dbReference type="Pfam" id="PF03130">
    <property type="entry name" value="HEAT_PBS"/>
    <property type="match status" value="1"/>
</dbReference>
<keyword evidence="3" id="KW-1185">Reference proteome</keyword>
<reference evidence="2 3" key="1">
    <citation type="submission" date="2020-10" db="EMBL/GenBank/DDBJ databases">
        <title>Wide distribution of Phycisphaera-like planctomycetes from WD2101 soil group in peatlands and genome analysis of the first cultivated representative.</title>
        <authorList>
            <person name="Dedysh S.N."/>
            <person name="Beletsky A.V."/>
            <person name="Ivanova A."/>
            <person name="Kulichevskaya I.S."/>
            <person name="Suzina N.E."/>
            <person name="Philippov D.A."/>
            <person name="Rakitin A.L."/>
            <person name="Mardanov A.V."/>
            <person name="Ravin N.V."/>
        </authorList>
    </citation>
    <scope>NUCLEOTIDE SEQUENCE [LARGE SCALE GENOMIC DNA]</scope>
    <source>
        <strain evidence="2 3">M1803</strain>
    </source>
</reference>
<dbReference type="Proteomes" id="UP000593765">
    <property type="component" value="Chromosome"/>
</dbReference>
<dbReference type="InterPro" id="IPR004155">
    <property type="entry name" value="PBS_lyase_HEAT"/>
</dbReference>
<dbReference type="SMART" id="SM00567">
    <property type="entry name" value="EZ_HEAT"/>
    <property type="match status" value="4"/>
</dbReference>
<feature type="region of interest" description="Disordered" evidence="1">
    <location>
        <begin position="1"/>
        <end position="69"/>
    </location>
</feature>
<evidence type="ECO:0000256" key="1">
    <source>
        <dbReference type="SAM" id="MobiDB-lite"/>
    </source>
</evidence>
<dbReference type="AlphaFoldDB" id="A0A7M2WSB1"/>
<dbReference type="KEGG" id="hbs:IPV69_14405"/>
<dbReference type="InterPro" id="IPR016024">
    <property type="entry name" value="ARM-type_fold"/>
</dbReference>
<evidence type="ECO:0000313" key="3">
    <source>
        <dbReference type="Proteomes" id="UP000593765"/>
    </source>
</evidence>
<accession>A0A7M2WSB1</accession>
<evidence type="ECO:0000313" key="2">
    <source>
        <dbReference type="EMBL" id="QOV87480.1"/>
    </source>
</evidence>
<dbReference type="SUPFAM" id="SSF48371">
    <property type="entry name" value="ARM repeat"/>
    <property type="match status" value="1"/>
</dbReference>
<dbReference type="GO" id="GO:0016491">
    <property type="term" value="F:oxidoreductase activity"/>
    <property type="evidence" value="ECO:0007669"/>
    <property type="project" value="TreeGrafter"/>
</dbReference>
<dbReference type="InterPro" id="IPR011989">
    <property type="entry name" value="ARM-like"/>
</dbReference>
<name>A0A7M2WSB1_9BACT</name>
<dbReference type="Pfam" id="PF13646">
    <property type="entry name" value="HEAT_2"/>
    <property type="match status" value="1"/>
</dbReference>
<protein>
    <submittedName>
        <fullName evidence="2">HEAT repeat domain-containing protein</fullName>
    </submittedName>
</protein>
<organism evidence="2 3">
    <name type="scientific">Humisphaera borealis</name>
    <dbReference type="NCBI Taxonomy" id="2807512"/>
    <lineage>
        <taxon>Bacteria</taxon>
        <taxon>Pseudomonadati</taxon>
        <taxon>Planctomycetota</taxon>
        <taxon>Phycisphaerae</taxon>
        <taxon>Tepidisphaerales</taxon>
        <taxon>Tepidisphaeraceae</taxon>
        <taxon>Humisphaera</taxon>
    </lineage>
</organism>
<dbReference type="RefSeq" id="WP_206290384.1">
    <property type="nucleotide sequence ID" value="NZ_CP063458.1"/>
</dbReference>
<feature type="compositionally biased region" description="Basic residues" evidence="1">
    <location>
        <begin position="1"/>
        <end position="12"/>
    </location>
</feature>
<dbReference type="Gene3D" id="1.25.10.10">
    <property type="entry name" value="Leucine-rich Repeat Variant"/>
    <property type="match status" value="1"/>
</dbReference>
<dbReference type="PANTHER" id="PTHR12697:SF5">
    <property type="entry name" value="DEOXYHYPUSINE HYDROXYLASE"/>
    <property type="match status" value="1"/>
</dbReference>
<gene>
    <name evidence="2" type="ORF">IPV69_14405</name>
</gene>
<dbReference type="EMBL" id="CP063458">
    <property type="protein sequence ID" value="QOV87480.1"/>
    <property type="molecule type" value="Genomic_DNA"/>
</dbReference>
<feature type="compositionally biased region" description="Polar residues" evidence="1">
    <location>
        <begin position="49"/>
        <end position="68"/>
    </location>
</feature>